<evidence type="ECO:0000313" key="1">
    <source>
        <dbReference type="EMBL" id="CDW45834.1"/>
    </source>
</evidence>
<accession>A0A0K2V5S9</accession>
<name>A0A0K2V5S9_LEPSM</name>
<protein>
    <submittedName>
        <fullName evidence="1">Uncharacterized protein</fullName>
    </submittedName>
</protein>
<sequence>MKKLMLVEFCS</sequence>
<organism evidence="1">
    <name type="scientific">Lepeophtheirus salmonis</name>
    <name type="common">Salmon louse</name>
    <name type="synonym">Caligus salmonis</name>
    <dbReference type="NCBI Taxonomy" id="72036"/>
    <lineage>
        <taxon>Eukaryota</taxon>
        <taxon>Metazoa</taxon>
        <taxon>Ecdysozoa</taxon>
        <taxon>Arthropoda</taxon>
        <taxon>Crustacea</taxon>
        <taxon>Multicrustacea</taxon>
        <taxon>Hexanauplia</taxon>
        <taxon>Copepoda</taxon>
        <taxon>Siphonostomatoida</taxon>
        <taxon>Caligidae</taxon>
        <taxon>Lepeophtheirus</taxon>
    </lineage>
</organism>
<proteinExistence type="predicted"/>
<reference evidence="1" key="1">
    <citation type="submission" date="2014-05" db="EMBL/GenBank/DDBJ databases">
        <authorList>
            <person name="Chronopoulou M."/>
        </authorList>
    </citation>
    <scope>NUCLEOTIDE SEQUENCE</scope>
    <source>
        <tissue evidence="1">Whole organism</tissue>
    </source>
</reference>
<dbReference type="EMBL" id="HACA01028473">
    <property type="protein sequence ID" value="CDW45834.1"/>
    <property type="molecule type" value="Transcribed_RNA"/>
</dbReference>